<dbReference type="PANTHER" id="PTHR43472">
    <property type="entry name" value="PHOSPHORIBOSYLAMINE--GLYCINE LIGASE"/>
    <property type="match status" value="1"/>
</dbReference>
<keyword evidence="8 14" id="KW-0658">Purine biosynthesis</keyword>
<organism evidence="17 18">
    <name type="scientific">Candidatus Kaiserbacteria bacterium RIFCSPHIGHO2_01_FULL_53_29</name>
    <dbReference type="NCBI Taxonomy" id="1798480"/>
    <lineage>
        <taxon>Bacteria</taxon>
        <taxon>Candidatus Kaiseribacteriota</taxon>
    </lineage>
</organism>
<keyword evidence="9 15" id="KW-0067">ATP-binding</keyword>
<dbReference type="InterPro" id="IPR037123">
    <property type="entry name" value="PRibGlycinamide_synth_C_sf"/>
</dbReference>
<evidence type="ECO:0000256" key="12">
    <source>
        <dbReference type="ARBA" id="ARBA00042242"/>
    </source>
</evidence>
<evidence type="ECO:0000256" key="4">
    <source>
        <dbReference type="ARBA" id="ARBA00013255"/>
    </source>
</evidence>
<accession>A0A1F6CYN5</accession>
<dbReference type="InterPro" id="IPR020562">
    <property type="entry name" value="PRibGlycinamide_synth_N"/>
</dbReference>
<evidence type="ECO:0000256" key="11">
    <source>
        <dbReference type="ARBA" id="ARBA00038345"/>
    </source>
</evidence>
<dbReference type="SMART" id="SM01209">
    <property type="entry name" value="GARS_A"/>
    <property type="match status" value="1"/>
</dbReference>
<feature type="domain" description="ATP-grasp" evidence="16">
    <location>
        <begin position="107"/>
        <end position="313"/>
    </location>
</feature>
<dbReference type="PROSITE" id="PS00184">
    <property type="entry name" value="GARS"/>
    <property type="match status" value="1"/>
</dbReference>
<dbReference type="InterPro" id="IPR000115">
    <property type="entry name" value="PRibGlycinamide_synth"/>
</dbReference>
<evidence type="ECO:0000259" key="16">
    <source>
        <dbReference type="PROSITE" id="PS50975"/>
    </source>
</evidence>
<dbReference type="Gene3D" id="3.90.600.10">
    <property type="entry name" value="Phosphoribosylglycinamide synthetase, C-terminal domain"/>
    <property type="match status" value="1"/>
</dbReference>
<dbReference type="GO" id="GO:0009113">
    <property type="term" value="P:purine nucleobase biosynthetic process"/>
    <property type="evidence" value="ECO:0007669"/>
    <property type="project" value="InterPro"/>
</dbReference>
<dbReference type="InterPro" id="IPR013815">
    <property type="entry name" value="ATP_grasp_subdomain_1"/>
</dbReference>
<dbReference type="GO" id="GO:0006189">
    <property type="term" value="P:'de novo' IMP biosynthetic process"/>
    <property type="evidence" value="ECO:0007669"/>
    <property type="project" value="UniProtKB-UniRule"/>
</dbReference>
<comment type="caution">
    <text evidence="17">The sequence shown here is derived from an EMBL/GenBank/DDBJ whole genome shotgun (WGS) entry which is preliminary data.</text>
</comment>
<dbReference type="InterPro" id="IPR020559">
    <property type="entry name" value="PRibGlycinamide_synth_CS"/>
</dbReference>
<dbReference type="HAMAP" id="MF_00138">
    <property type="entry name" value="GARS"/>
    <property type="match status" value="1"/>
</dbReference>
<dbReference type="PANTHER" id="PTHR43472:SF1">
    <property type="entry name" value="PHOSPHORIBOSYLAMINE--GLYCINE LIGASE, CHLOROPLASTIC"/>
    <property type="match status" value="1"/>
</dbReference>
<dbReference type="InterPro" id="IPR020560">
    <property type="entry name" value="PRibGlycinamide_synth_C-dom"/>
</dbReference>
<dbReference type="Pfam" id="PF02843">
    <property type="entry name" value="GARS_C"/>
    <property type="match status" value="1"/>
</dbReference>
<dbReference type="Pfam" id="PF02844">
    <property type="entry name" value="GARS_N"/>
    <property type="match status" value="1"/>
</dbReference>
<comment type="pathway">
    <text evidence="3 14">Purine metabolism; IMP biosynthesis via de novo pathway; N(1)-(5-phospho-D-ribosyl)glycinamide from 5-phospho-alpha-D-ribose 1-diphosphate: step 2/2.</text>
</comment>
<dbReference type="SUPFAM" id="SSF56059">
    <property type="entry name" value="Glutathione synthetase ATP-binding domain-like"/>
    <property type="match status" value="1"/>
</dbReference>
<sequence length="423" mass="45327">MDVLLVGGGGREHALAWKLKQSPRIGKLYIAPGNGGTRLLGENVPIGAMEFEKLADFAEEKKIGLTVIGPDDPLAGGIVDVFKAHGLRVWGPTKEAAQIEGSKAFSKQLMREAGIPTGEFGVFTEYEKAFAYVRERGLPIVVKASGLALGKGVYVCQTLADAEAALNEVMVRKIHKDSGDQVVIEEFLDGQEISLHALSDGKNYLMFPSSQDHKTIGEGDTGKNTGGIGTIAPVPWVTAEMMGTLETNVVRPTLNALAAKGSPFVGILYPGLKMSSKGPKVLEFNARFGDPETQVYMRLLKNDILDLFEACIDGTLDKQILEWNSGFAVNIVLCSGGYPDEYKKGFPITGIEEAGKVDGVIVFHAGTVFDGQLKTSGGRVLGVSAVGGTLKEALDRAYKAADKIQFEGKYYRRDIGAKALALE</sequence>
<dbReference type="FunFam" id="3.40.50.20:FF:000006">
    <property type="entry name" value="Phosphoribosylamine--glycine ligase, chloroplastic"/>
    <property type="match status" value="1"/>
</dbReference>
<evidence type="ECO:0000256" key="5">
    <source>
        <dbReference type="ARBA" id="ARBA00022598"/>
    </source>
</evidence>
<evidence type="ECO:0000256" key="14">
    <source>
        <dbReference type="HAMAP-Rule" id="MF_00138"/>
    </source>
</evidence>
<comment type="cofactor">
    <cofactor evidence="1">
        <name>Mn(2+)</name>
        <dbReference type="ChEBI" id="CHEBI:29035"/>
    </cofactor>
</comment>
<dbReference type="SUPFAM" id="SSF51246">
    <property type="entry name" value="Rudiment single hybrid motif"/>
    <property type="match status" value="1"/>
</dbReference>
<dbReference type="AlphaFoldDB" id="A0A1F6CYN5"/>
<dbReference type="FunFam" id="3.90.600.10:FF:000001">
    <property type="entry name" value="Trifunctional purine biosynthetic protein adenosine-3"/>
    <property type="match status" value="1"/>
</dbReference>
<dbReference type="EMBL" id="MFKT01000001">
    <property type="protein sequence ID" value="OGG54227.1"/>
    <property type="molecule type" value="Genomic_DNA"/>
</dbReference>
<dbReference type="Proteomes" id="UP000176863">
    <property type="component" value="Unassembled WGS sequence"/>
</dbReference>
<evidence type="ECO:0000256" key="9">
    <source>
        <dbReference type="ARBA" id="ARBA00022840"/>
    </source>
</evidence>
<evidence type="ECO:0000256" key="6">
    <source>
        <dbReference type="ARBA" id="ARBA00022723"/>
    </source>
</evidence>
<dbReference type="Gene3D" id="3.30.1490.20">
    <property type="entry name" value="ATP-grasp fold, A domain"/>
    <property type="match status" value="1"/>
</dbReference>
<protein>
    <recommendedName>
        <fullName evidence="4 14">Phosphoribosylamine--glycine ligase</fullName>
        <ecNumber evidence="4 14">6.3.4.13</ecNumber>
    </recommendedName>
    <alternativeName>
        <fullName evidence="14">GARS</fullName>
    </alternativeName>
    <alternativeName>
        <fullName evidence="12 14">Glycinamide ribonucleotide synthetase</fullName>
    </alternativeName>
    <alternativeName>
        <fullName evidence="13 14">Phosphoribosylglycinamide synthetase</fullName>
    </alternativeName>
</protein>
<dbReference type="Gene3D" id="3.30.470.20">
    <property type="entry name" value="ATP-grasp fold, B domain"/>
    <property type="match status" value="1"/>
</dbReference>
<dbReference type="GO" id="GO:0005524">
    <property type="term" value="F:ATP binding"/>
    <property type="evidence" value="ECO:0007669"/>
    <property type="project" value="UniProtKB-UniRule"/>
</dbReference>
<dbReference type="Gene3D" id="3.40.50.20">
    <property type="match status" value="1"/>
</dbReference>
<comment type="similarity">
    <text evidence="11 14">Belongs to the GARS family.</text>
</comment>
<dbReference type="STRING" id="1798480.A2851_00995"/>
<gene>
    <name evidence="14" type="primary">purD</name>
    <name evidence="17" type="ORF">A2851_00995</name>
</gene>
<dbReference type="UniPathway" id="UPA00074">
    <property type="reaction ID" value="UER00125"/>
</dbReference>
<dbReference type="GO" id="GO:0046872">
    <property type="term" value="F:metal ion binding"/>
    <property type="evidence" value="ECO:0007669"/>
    <property type="project" value="UniProtKB-KW"/>
</dbReference>
<dbReference type="InterPro" id="IPR011761">
    <property type="entry name" value="ATP-grasp"/>
</dbReference>
<dbReference type="InterPro" id="IPR020561">
    <property type="entry name" value="PRibGlycinamid_synth_ATP-grasp"/>
</dbReference>
<evidence type="ECO:0000256" key="15">
    <source>
        <dbReference type="PROSITE-ProRule" id="PRU00409"/>
    </source>
</evidence>
<evidence type="ECO:0000256" key="3">
    <source>
        <dbReference type="ARBA" id="ARBA00005174"/>
    </source>
</evidence>
<dbReference type="NCBIfam" id="TIGR00877">
    <property type="entry name" value="purD"/>
    <property type="match status" value="1"/>
</dbReference>
<evidence type="ECO:0000256" key="13">
    <source>
        <dbReference type="ARBA" id="ARBA00042864"/>
    </source>
</evidence>
<comment type="cofactor">
    <cofactor evidence="2">
        <name>Mg(2+)</name>
        <dbReference type="ChEBI" id="CHEBI:18420"/>
    </cofactor>
</comment>
<dbReference type="InterPro" id="IPR011054">
    <property type="entry name" value="Rudment_hybrid_motif"/>
</dbReference>
<dbReference type="InterPro" id="IPR016185">
    <property type="entry name" value="PreATP-grasp_dom_sf"/>
</dbReference>
<dbReference type="PROSITE" id="PS50975">
    <property type="entry name" value="ATP_GRASP"/>
    <property type="match status" value="1"/>
</dbReference>
<comment type="catalytic activity">
    <reaction evidence="14">
        <text>5-phospho-beta-D-ribosylamine + glycine + ATP = N(1)-(5-phospho-beta-D-ribosyl)glycinamide + ADP + phosphate + H(+)</text>
        <dbReference type="Rhea" id="RHEA:17453"/>
        <dbReference type="ChEBI" id="CHEBI:15378"/>
        <dbReference type="ChEBI" id="CHEBI:30616"/>
        <dbReference type="ChEBI" id="CHEBI:43474"/>
        <dbReference type="ChEBI" id="CHEBI:57305"/>
        <dbReference type="ChEBI" id="CHEBI:58681"/>
        <dbReference type="ChEBI" id="CHEBI:143788"/>
        <dbReference type="ChEBI" id="CHEBI:456216"/>
        <dbReference type="EC" id="6.3.4.13"/>
    </reaction>
</comment>
<name>A0A1F6CYN5_9BACT</name>
<evidence type="ECO:0000256" key="7">
    <source>
        <dbReference type="ARBA" id="ARBA00022741"/>
    </source>
</evidence>
<dbReference type="GO" id="GO:0004637">
    <property type="term" value="F:phosphoribosylamine-glycine ligase activity"/>
    <property type="evidence" value="ECO:0007669"/>
    <property type="project" value="UniProtKB-UniRule"/>
</dbReference>
<dbReference type="EC" id="6.3.4.13" evidence="4 14"/>
<dbReference type="SMART" id="SM01210">
    <property type="entry name" value="GARS_C"/>
    <property type="match status" value="1"/>
</dbReference>
<keyword evidence="10" id="KW-0464">Manganese</keyword>
<keyword evidence="5 14" id="KW-0436">Ligase</keyword>
<evidence type="ECO:0000256" key="2">
    <source>
        <dbReference type="ARBA" id="ARBA00001946"/>
    </source>
</evidence>
<proteinExistence type="inferred from homology"/>
<evidence type="ECO:0000313" key="17">
    <source>
        <dbReference type="EMBL" id="OGG54227.1"/>
    </source>
</evidence>
<reference evidence="17 18" key="1">
    <citation type="journal article" date="2016" name="Nat. Commun.">
        <title>Thousands of microbial genomes shed light on interconnected biogeochemical processes in an aquifer system.</title>
        <authorList>
            <person name="Anantharaman K."/>
            <person name="Brown C.T."/>
            <person name="Hug L.A."/>
            <person name="Sharon I."/>
            <person name="Castelle C.J."/>
            <person name="Probst A.J."/>
            <person name="Thomas B.C."/>
            <person name="Singh A."/>
            <person name="Wilkins M.J."/>
            <person name="Karaoz U."/>
            <person name="Brodie E.L."/>
            <person name="Williams K.H."/>
            <person name="Hubbard S.S."/>
            <person name="Banfield J.F."/>
        </authorList>
    </citation>
    <scope>NUCLEOTIDE SEQUENCE [LARGE SCALE GENOMIC DNA]</scope>
</reference>
<evidence type="ECO:0000256" key="8">
    <source>
        <dbReference type="ARBA" id="ARBA00022755"/>
    </source>
</evidence>
<evidence type="ECO:0000313" key="18">
    <source>
        <dbReference type="Proteomes" id="UP000176863"/>
    </source>
</evidence>
<keyword evidence="7 15" id="KW-0547">Nucleotide-binding</keyword>
<dbReference type="SUPFAM" id="SSF52440">
    <property type="entry name" value="PreATP-grasp domain"/>
    <property type="match status" value="1"/>
</dbReference>
<dbReference type="Pfam" id="PF01071">
    <property type="entry name" value="GARS_A"/>
    <property type="match status" value="1"/>
</dbReference>
<evidence type="ECO:0000256" key="10">
    <source>
        <dbReference type="ARBA" id="ARBA00023211"/>
    </source>
</evidence>
<evidence type="ECO:0000256" key="1">
    <source>
        <dbReference type="ARBA" id="ARBA00001936"/>
    </source>
</evidence>
<keyword evidence="6" id="KW-0479">Metal-binding</keyword>